<protein>
    <submittedName>
        <fullName evidence="2">N-acetylglucosamine kinase</fullName>
    </submittedName>
</protein>
<reference evidence="2 3" key="1">
    <citation type="submission" date="2017-09" db="EMBL/GenBank/DDBJ databases">
        <title>Depth-based differentiation of microbial function through sediment-hosted aquifers and enrichment of novel symbionts in the deep terrestrial subsurface.</title>
        <authorList>
            <person name="Probst A.J."/>
            <person name="Ladd B."/>
            <person name="Jarett J.K."/>
            <person name="Geller-Mcgrath D.E."/>
            <person name="Sieber C.M."/>
            <person name="Emerson J.B."/>
            <person name="Anantharaman K."/>
            <person name="Thomas B.C."/>
            <person name="Malmstrom R."/>
            <person name="Stieglmeier M."/>
            <person name="Klingl A."/>
            <person name="Woyke T."/>
            <person name="Ryan C.M."/>
            <person name="Banfield J.F."/>
        </authorList>
    </citation>
    <scope>NUCLEOTIDE SEQUENCE [LARGE SCALE GENOMIC DNA]</scope>
    <source>
        <strain evidence="2">CG11_big_fil_rev_8_21_14_0_20_45_26</strain>
    </source>
</reference>
<accession>A0A2H0LMM2</accession>
<dbReference type="Gene3D" id="3.30.420.40">
    <property type="match status" value="2"/>
</dbReference>
<comment type="caution">
    <text evidence="2">The sequence shown here is derived from an EMBL/GenBank/DDBJ whole genome shotgun (WGS) entry which is preliminary data.</text>
</comment>
<dbReference type="InterPro" id="IPR043129">
    <property type="entry name" value="ATPase_NBD"/>
</dbReference>
<dbReference type="AlphaFoldDB" id="A0A2H0LMM2"/>
<proteinExistence type="inferred from homology"/>
<name>A0A2H0LMM2_9BACT</name>
<keyword evidence="2" id="KW-0418">Kinase</keyword>
<dbReference type="CDD" id="cd24066">
    <property type="entry name" value="ASKHA_NBD_ROK_EcFRK-like"/>
    <property type="match status" value="1"/>
</dbReference>
<evidence type="ECO:0000313" key="2">
    <source>
        <dbReference type="EMBL" id="PIQ85659.1"/>
    </source>
</evidence>
<dbReference type="EMBL" id="PCVY01000064">
    <property type="protein sequence ID" value="PIQ85659.1"/>
    <property type="molecule type" value="Genomic_DNA"/>
</dbReference>
<dbReference type="Proteomes" id="UP000230859">
    <property type="component" value="Unassembled WGS sequence"/>
</dbReference>
<dbReference type="SUPFAM" id="SSF53067">
    <property type="entry name" value="Actin-like ATPase domain"/>
    <property type="match status" value="1"/>
</dbReference>
<dbReference type="PANTHER" id="PTHR18964:SF149">
    <property type="entry name" value="BIFUNCTIONAL UDP-N-ACETYLGLUCOSAMINE 2-EPIMERASE_N-ACETYLMANNOSAMINE KINASE"/>
    <property type="match status" value="1"/>
</dbReference>
<dbReference type="InterPro" id="IPR000600">
    <property type="entry name" value="ROK"/>
</dbReference>
<organism evidence="2 3">
    <name type="scientific">Candidatus Abzuiibacterium crystallinum</name>
    <dbReference type="NCBI Taxonomy" id="1974748"/>
    <lineage>
        <taxon>Bacteria</taxon>
        <taxon>Pseudomonadati</taxon>
        <taxon>Candidatus Omnitrophota</taxon>
        <taxon>Candidatus Abzuiibacterium</taxon>
    </lineage>
</organism>
<dbReference type="PANTHER" id="PTHR18964">
    <property type="entry name" value="ROK (REPRESSOR, ORF, KINASE) FAMILY"/>
    <property type="match status" value="1"/>
</dbReference>
<dbReference type="PROSITE" id="PS01125">
    <property type="entry name" value="ROK"/>
    <property type="match status" value="1"/>
</dbReference>
<keyword evidence="2" id="KW-0808">Transferase</keyword>
<dbReference type="GO" id="GO:0016301">
    <property type="term" value="F:kinase activity"/>
    <property type="evidence" value="ECO:0007669"/>
    <property type="project" value="UniProtKB-KW"/>
</dbReference>
<evidence type="ECO:0000313" key="3">
    <source>
        <dbReference type="Proteomes" id="UP000230859"/>
    </source>
</evidence>
<sequence>MSYRIGIDLGGTKIEGVILDDQSQPIIRERFPTEQEKGYDHILHQIKKVYDYLLKQIKQASHTVGMGTPGAFSQKTKFLKNSNTVCLNGRLTQQELEKKLGCRLRIENDANCFALAEALQGAGRGYHLVFGVIMGTGCGGGIVHEGKIITGLQHIAGEWGHMSINPQGPLCYCGQKGCVETYISGGGVEKQFAQAVGQKKDFNTILRLFRQGDPTAVNLLDSFFEYFGRALANVINVLDPDVIVLGGGLSHVDELYQRGIGSVKKFVFNDELKTPIIKNRLGDSAGVLGAALLGV</sequence>
<dbReference type="InterPro" id="IPR049874">
    <property type="entry name" value="ROK_cs"/>
</dbReference>
<evidence type="ECO:0000256" key="1">
    <source>
        <dbReference type="ARBA" id="ARBA00006479"/>
    </source>
</evidence>
<comment type="similarity">
    <text evidence="1">Belongs to the ROK (NagC/XylR) family.</text>
</comment>
<gene>
    <name evidence="2" type="ORF">COV74_08145</name>
</gene>
<dbReference type="Pfam" id="PF00480">
    <property type="entry name" value="ROK"/>
    <property type="match status" value="1"/>
</dbReference>